<dbReference type="CDD" id="cd05233">
    <property type="entry name" value="SDR_c"/>
    <property type="match status" value="1"/>
</dbReference>
<dbReference type="Proteomes" id="UP000294947">
    <property type="component" value="Unassembled WGS sequence"/>
</dbReference>
<evidence type="ECO:0000256" key="1">
    <source>
        <dbReference type="ARBA" id="ARBA00006484"/>
    </source>
</evidence>
<organism evidence="4 5">
    <name type="scientific">Saccharopolyspora elongata</name>
    <dbReference type="NCBI Taxonomy" id="2530387"/>
    <lineage>
        <taxon>Bacteria</taxon>
        <taxon>Bacillati</taxon>
        <taxon>Actinomycetota</taxon>
        <taxon>Actinomycetes</taxon>
        <taxon>Pseudonocardiales</taxon>
        <taxon>Pseudonocardiaceae</taxon>
        <taxon>Saccharopolyspora</taxon>
    </lineage>
</organism>
<keyword evidence="5" id="KW-1185">Reference proteome</keyword>
<dbReference type="SUPFAM" id="SSF51735">
    <property type="entry name" value="NAD(P)-binding Rossmann-fold domains"/>
    <property type="match status" value="1"/>
</dbReference>
<dbReference type="FunFam" id="3.40.50.720:FF:000084">
    <property type="entry name" value="Short-chain dehydrogenase reductase"/>
    <property type="match status" value="1"/>
</dbReference>
<dbReference type="PRINTS" id="PR00081">
    <property type="entry name" value="GDHRDH"/>
</dbReference>
<evidence type="ECO:0000256" key="2">
    <source>
        <dbReference type="ARBA" id="ARBA00023002"/>
    </source>
</evidence>
<dbReference type="PANTHER" id="PTHR42879">
    <property type="entry name" value="3-OXOACYL-(ACYL-CARRIER-PROTEIN) REDUCTASE"/>
    <property type="match status" value="1"/>
</dbReference>
<dbReference type="OrthoDB" id="9793325at2"/>
<dbReference type="InterPro" id="IPR057326">
    <property type="entry name" value="KR_dom"/>
</dbReference>
<dbReference type="GO" id="GO:0016491">
    <property type="term" value="F:oxidoreductase activity"/>
    <property type="evidence" value="ECO:0007669"/>
    <property type="project" value="UniProtKB-KW"/>
</dbReference>
<reference evidence="4 5" key="1">
    <citation type="submission" date="2019-03" db="EMBL/GenBank/DDBJ databases">
        <title>Draft genome sequences of novel Actinobacteria.</title>
        <authorList>
            <person name="Sahin N."/>
            <person name="Ay H."/>
            <person name="Saygin H."/>
        </authorList>
    </citation>
    <scope>NUCLEOTIDE SEQUENCE [LARGE SCALE GENOMIC DNA]</scope>
    <source>
        <strain evidence="4 5">7K502</strain>
    </source>
</reference>
<dbReference type="InterPro" id="IPR036291">
    <property type="entry name" value="NAD(P)-bd_dom_sf"/>
</dbReference>
<dbReference type="RefSeq" id="WP_132495135.1">
    <property type="nucleotide sequence ID" value="NZ_SMKW01000143.1"/>
</dbReference>
<evidence type="ECO:0000313" key="4">
    <source>
        <dbReference type="EMBL" id="TDD34454.1"/>
    </source>
</evidence>
<comment type="similarity">
    <text evidence="1">Belongs to the short-chain dehydrogenases/reductases (SDR) family.</text>
</comment>
<dbReference type="Pfam" id="PF13561">
    <property type="entry name" value="adh_short_C2"/>
    <property type="match status" value="1"/>
</dbReference>
<proteinExistence type="inferred from homology"/>
<comment type="caution">
    <text evidence="4">The sequence shown here is derived from an EMBL/GenBank/DDBJ whole genome shotgun (WGS) entry which is preliminary data.</text>
</comment>
<dbReference type="PRINTS" id="PR00080">
    <property type="entry name" value="SDRFAMILY"/>
</dbReference>
<evidence type="ECO:0000313" key="5">
    <source>
        <dbReference type="Proteomes" id="UP000294947"/>
    </source>
</evidence>
<protein>
    <submittedName>
        <fullName evidence="4">SDR family oxidoreductase</fullName>
    </submittedName>
</protein>
<gene>
    <name evidence="4" type="ORF">E1288_44415</name>
</gene>
<dbReference type="InterPro" id="IPR002347">
    <property type="entry name" value="SDR_fam"/>
</dbReference>
<name>A0A4R4XTL4_9PSEU</name>
<sequence length="266" mass="27741">MQIDLSSRTAVVTGSTAGIGRAIAVAAARAGATVVVNGREESRTVEAARQVAEEAGAAAESVRSVAADVSTAEGAQKLIDAVPDCDVLVNNAGIFAATPVFEITDGEWRRFFDVNVLSGVRLARHYAPRMAKRGWGRVLFVSSESAVMTPTEMVHYGMTKTAQLAVSRGMAQELKGSGVTVNSILPGPTLTPGVEEFITDRVGPGGSFEEAETAFIRQERPTSLLGRLIRPHEVAALAVYVASEHASATTGAALRVDGGVAPTLIP</sequence>
<dbReference type="AlphaFoldDB" id="A0A4R4XTL4"/>
<feature type="domain" description="Ketoreductase" evidence="3">
    <location>
        <begin position="8"/>
        <end position="197"/>
    </location>
</feature>
<dbReference type="SMART" id="SM00822">
    <property type="entry name" value="PKS_KR"/>
    <property type="match status" value="1"/>
</dbReference>
<dbReference type="PANTHER" id="PTHR42879:SF2">
    <property type="entry name" value="3-OXOACYL-[ACYL-CARRIER-PROTEIN] REDUCTASE FABG"/>
    <property type="match status" value="1"/>
</dbReference>
<evidence type="ECO:0000259" key="3">
    <source>
        <dbReference type="SMART" id="SM00822"/>
    </source>
</evidence>
<keyword evidence="2" id="KW-0560">Oxidoreductase</keyword>
<dbReference type="EMBL" id="SMKW01000143">
    <property type="protein sequence ID" value="TDD34454.1"/>
    <property type="molecule type" value="Genomic_DNA"/>
</dbReference>
<dbReference type="Gene3D" id="3.40.50.720">
    <property type="entry name" value="NAD(P)-binding Rossmann-like Domain"/>
    <property type="match status" value="1"/>
</dbReference>
<accession>A0A4R4XTL4</accession>
<dbReference type="InterPro" id="IPR050259">
    <property type="entry name" value="SDR"/>
</dbReference>